<evidence type="ECO:0000313" key="2">
    <source>
        <dbReference type="Proteomes" id="UP001235939"/>
    </source>
</evidence>
<keyword evidence="2" id="KW-1185">Reference proteome</keyword>
<proteinExistence type="predicted"/>
<dbReference type="Proteomes" id="UP001235939">
    <property type="component" value="Chromosome 05"/>
</dbReference>
<accession>A0ABY6KK07</accession>
<dbReference type="EMBL" id="CP092867">
    <property type="protein sequence ID" value="UYV68098.1"/>
    <property type="molecule type" value="Genomic_DNA"/>
</dbReference>
<dbReference type="Gene3D" id="3.30.420.10">
    <property type="entry name" value="Ribonuclease H-like superfamily/Ribonuclease H"/>
    <property type="match status" value="2"/>
</dbReference>
<organism evidence="1 2">
    <name type="scientific">Cordylochernes scorpioides</name>
    <dbReference type="NCBI Taxonomy" id="51811"/>
    <lineage>
        <taxon>Eukaryota</taxon>
        <taxon>Metazoa</taxon>
        <taxon>Ecdysozoa</taxon>
        <taxon>Arthropoda</taxon>
        <taxon>Chelicerata</taxon>
        <taxon>Arachnida</taxon>
        <taxon>Pseudoscorpiones</taxon>
        <taxon>Cheliferoidea</taxon>
        <taxon>Chernetidae</taxon>
        <taxon>Cordylochernes</taxon>
    </lineage>
</organism>
<sequence>MRLLGDVGKIRLQWCRGRSTWNCADWGRIVFSGESRFLLCSDDRRKRVWRRPGLRVDPGLTVEHLTGPQQGVMVWGAISFDSKTPLVVIPGTLTAKRRLQSSRNVDYLARQLETIWQEIPQHTIRNLYQSMTRRVAACIQAINFQPTNDLRKAVCMVDPEWLVQRLKSPSVVGPYDALVVQADPTSTPFFLKHGFTDDLILCSRFRHVCDGRQDTVRNETRYETIRPQSAQFQVDRSRRHCSRTCRSTDVRGKHRNGRKALRFRSISRLLMVILDTCVPVTRLMVDNVDSGAATAILTIARSSLPVVALGRPLPS</sequence>
<reference evidence="1 2" key="1">
    <citation type="submission" date="2022-01" db="EMBL/GenBank/DDBJ databases">
        <title>A chromosomal length assembly of Cordylochernes scorpioides.</title>
        <authorList>
            <person name="Zeh D."/>
            <person name="Zeh J."/>
        </authorList>
    </citation>
    <scope>NUCLEOTIDE SEQUENCE [LARGE SCALE GENOMIC DNA]</scope>
    <source>
        <strain evidence="1">IN4F17</strain>
        <tissue evidence="1">Whole Body</tissue>
    </source>
</reference>
<protein>
    <submittedName>
        <fullName evidence="1">Transposase</fullName>
    </submittedName>
</protein>
<evidence type="ECO:0000313" key="1">
    <source>
        <dbReference type="EMBL" id="UYV68098.1"/>
    </source>
</evidence>
<gene>
    <name evidence="1" type="ORF">LAZ67_5003055</name>
</gene>
<name>A0ABY6KK07_9ARAC</name>
<dbReference type="InterPro" id="IPR036397">
    <property type="entry name" value="RNaseH_sf"/>
</dbReference>